<dbReference type="PANTHER" id="PTHR42977">
    <property type="entry name" value="HYDROLASE-RELATED"/>
    <property type="match status" value="1"/>
</dbReference>
<dbReference type="InterPro" id="IPR029058">
    <property type="entry name" value="AB_hydrolase_fold"/>
</dbReference>
<dbReference type="RefSeq" id="WP_339966121.1">
    <property type="nucleotide sequence ID" value="NZ_JBBHJY010000003.1"/>
</dbReference>
<accession>A0ABU8S8J5</accession>
<reference evidence="2 3" key="1">
    <citation type="submission" date="2024-03" db="EMBL/GenBank/DDBJ databases">
        <authorList>
            <person name="Jo J.-H."/>
        </authorList>
    </citation>
    <scope>NUCLEOTIDE SEQUENCE [LARGE SCALE GENOMIC DNA]</scope>
    <source>
        <strain evidence="2 3">AS3R-12</strain>
    </source>
</reference>
<gene>
    <name evidence="2" type="ORF">WG900_07795</name>
</gene>
<sequence>MPPEPAIRRRFADLRYGQVHYREAGEGDKLLLLHGSPGSSRQLVRLIARFAPTMHVVAPDTPGNGDSEPLPTDAPTIAELAAVTLEFMDRTGIASAHVYGSHTGSAIGAELALLAPDRVRSLVYDGVGHWEGEVLADFLANYAHPFTPDTQGDYLKRVLEFCQNQYLFYPWYRRTEEARRTGGLPPPEDFHGLFTEVMKAATTFHCNYRAAFLWDARGRLPLVTRPALFMASESDPLFEDTAVLASGSRFAPLPPLTDPAFADARQAAMIQFFATEA</sequence>
<feature type="domain" description="AB hydrolase-1" evidence="1">
    <location>
        <begin position="30"/>
        <end position="241"/>
    </location>
</feature>
<evidence type="ECO:0000313" key="3">
    <source>
        <dbReference type="Proteomes" id="UP001379235"/>
    </source>
</evidence>
<dbReference type="SUPFAM" id="SSF53474">
    <property type="entry name" value="alpha/beta-Hydrolases"/>
    <property type="match status" value="1"/>
</dbReference>
<evidence type="ECO:0000259" key="1">
    <source>
        <dbReference type="Pfam" id="PF00561"/>
    </source>
</evidence>
<keyword evidence="2" id="KW-0378">Hydrolase</keyword>
<dbReference type="InterPro" id="IPR051340">
    <property type="entry name" value="Haloalkane_dehalogenase"/>
</dbReference>
<evidence type="ECO:0000313" key="2">
    <source>
        <dbReference type="EMBL" id="MEJ6009819.1"/>
    </source>
</evidence>
<name>A0ABU8S8J5_9SPHN</name>
<dbReference type="Gene3D" id="3.40.50.1820">
    <property type="entry name" value="alpha/beta hydrolase"/>
    <property type="match status" value="1"/>
</dbReference>
<keyword evidence="3" id="KW-1185">Reference proteome</keyword>
<organism evidence="2 3">
    <name type="scientific">Novosphingobium aquae</name>
    <dbReference type="NCBI Taxonomy" id="3133435"/>
    <lineage>
        <taxon>Bacteria</taxon>
        <taxon>Pseudomonadati</taxon>
        <taxon>Pseudomonadota</taxon>
        <taxon>Alphaproteobacteria</taxon>
        <taxon>Sphingomonadales</taxon>
        <taxon>Sphingomonadaceae</taxon>
        <taxon>Novosphingobium</taxon>
    </lineage>
</organism>
<dbReference type="Pfam" id="PF00561">
    <property type="entry name" value="Abhydrolase_1"/>
    <property type="match status" value="1"/>
</dbReference>
<dbReference type="Proteomes" id="UP001379235">
    <property type="component" value="Unassembled WGS sequence"/>
</dbReference>
<proteinExistence type="predicted"/>
<dbReference type="GO" id="GO:0016787">
    <property type="term" value="F:hydrolase activity"/>
    <property type="evidence" value="ECO:0007669"/>
    <property type="project" value="UniProtKB-KW"/>
</dbReference>
<dbReference type="PANTHER" id="PTHR42977:SF1">
    <property type="entry name" value="BLR6576 PROTEIN"/>
    <property type="match status" value="1"/>
</dbReference>
<comment type="caution">
    <text evidence="2">The sequence shown here is derived from an EMBL/GenBank/DDBJ whole genome shotgun (WGS) entry which is preliminary data.</text>
</comment>
<protein>
    <submittedName>
        <fullName evidence="2">Alpha/beta fold hydrolase</fullName>
    </submittedName>
</protein>
<dbReference type="EMBL" id="JBBHJY010000003">
    <property type="protein sequence ID" value="MEJ6009819.1"/>
    <property type="molecule type" value="Genomic_DNA"/>
</dbReference>
<dbReference type="InterPro" id="IPR000073">
    <property type="entry name" value="AB_hydrolase_1"/>
</dbReference>